<dbReference type="InterPro" id="IPR011808">
    <property type="entry name" value="DsrB"/>
</dbReference>
<dbReference type="Gene3D" id="3.30.70.20">
    <property type="match status" value="1"/>
</dbReference>
<dbReference type="Gene3D" id="3.30.413.10">
    <property type="entry name" value="Sulfite Reductase Hemoprotein, domain 1"/>
    <property type="match status" value="1"/>
</dbReference>
<evidence type="ECO:0000313" key="10">
    <source>
        <dbReference type="Proteomes" id="UP000654401"/>
    </source>
</evidence>
<reference evidence="9 10" key="1">
    <citation type="submission" date="2020-08" db="EMBL/GenBank/DDBJ databases">
        <title>Bridging the membrane lipid divide: bacteria of the FCB group superphylum have the potential to synthesize archaeal ether lipids.</title>
        <authorList>
            <person name="Villanueva L."/>
            <person name="Von Meijenfeldt F.A.B."/>
            <person name="Westbye A.B."/>
            <person name="Yadav S."/>
            <person name="Hopmans E.C."/>
            <person name="Dutilh B.E."/>
            <person name="Sinninghe Damste J.S."/>
        </authorList>
    </citation>
    <scope>NUCLEOTIDE SEQUENCE [LARGE SCALE GENOMIC DNA]</scope>
    <source>
        <strain evidence="9">NIOZ-UU100</strain>
    </source>
</reference>
<name>A0A8J6P4R0_9GAMM</name>
<accession>A0A8J6P4R0</accession>
<dbReference type="SUPFAM" id="SSF55124">
    <property type="entry name" value="Nitrite/Sulfite reductase N-terminal domain-like"/>
    <property type="match status" value="1"/>
</dbReference>
<dbReference type="Pfam" id="PF03460">
    <property type="entry name" value="NIR_SIR_ferr"/>
    <property type="match status" value="1"/>
</dbReference>
<dbReference type="InterPro" id="IPR045169">
    <property type="entry name" value="NO2/SO3_Rdtase_4Fe4S_prot"/>
</dbReference>
<dbReference type="AlphaFoldDB" id="A0A8J6P4R0"/>
<evidence type="ECO:0000256" key="1">
    <source>
        <dbReference type="ARBA" id="ARBA00001929"/>
    </source>
</evidence>
<proteinExistence type="predicted"/>
<evidence type="ECO:0000256" key="5">
    <source>
        <dbReference type="ARBA" id="ARBA00023002"/>
    </source>
</evidence>
<dbReference type="PANTHER" id="PTHR11493">
    <property type="entry name" value="SULFITE REDUCTASE [NADPH] SUBUNIT BETA-RELATED"/>
    <property type="match status" value="1"/>
</dbReference>
<dbReference type="SUPFAM" id="SSF54862">
    <property type="entry name" value="4Fe-4S ferredoxins"/>
    <property type="match status" value="1"/>
</dbReference>
<dbReference type="Pfam" id="PF01077">
    <property type="entry name" value="NIR_SIR"/>
    <property type="match status" value="1"/>
</dbReference>
<feature type="domain" description="4Fe-4S ferredoxin-type" evidence="8">
    <location>
        <begin position="226"/>
        <end position="255"/>
    </location>
</feature>
<dbReference type="Gene3D" id="3.30.70.3340">
    <property type="match status" value="1"/>
</dbReference>
<keyword evidence="7" id="KW-0411">Iron-sulfur</keyword>
<dbReference type="NCBIfam" id="TIGR02066">
    <property type="entry name" value="dsrB"/>
    <property type="match status" value="1"/>
</dbReference>
<dbReference type="InterPro" id="IPR045854">
    <property type="entry name" value="NO2/SO3_Rdtase_4Fe4S_sf"/>
</dbReference>
<dbReference type="InterPro" id="IPR006067">
    <property type="entry name" value="NO2/SO3_Rdtase_4Fe4S_dom"/>
</dbReference>
<evidence type="ECO:0000256" key="7">
    <source>
        <dbReference type="ARBA" id="ARBA00023014"/>
    </source>
</evidence>
<evidence type="ECO:0000256" key="6">
    <source>
        <dbReference type="ARBA" id="ARBA00023004"/>
    </source>
</evidence>
<keyword evidence="3" id="KW-0004">4Fe-4S</keyword>
<dbReference type="InterPro" id="IPR017896">
    <property type="entry name" value="4Fe4S_Fe-S-bd"/>
</dbReference>
<protein>
    <submittedName>
        <fullName evidence="9">Dissimilatory-type sulfite reductase subunit beta</fullName>
        <ecNumber evidence="9">1.8.99.5</ecNumber>
    </submittedName>
</protein>
<gene>
    <name evidence="9" type="primary">dsrB</name>
    <name evidence="9" type="ORF">H8D24_08065</name>
</gene>
<evidence type="ECO:0000256" key="3">
    <source>
        <dbReference type="ARBA" id="ARBA00022485"/>
    </source>
</evidence>
<dbReference type="GO" id="GO:0018551">
    <property type="term" value="F:dissimilatory sulfite reductase (NADH) activity"/>
    <property type="evidence" value="ECO:0007669"/>
    <property type="project" value="InterPro"/>
</dbReference>
<dbReference type="SUPFAM" id="SSF56014">
    <property type="entry name" value="Nitrite and sulphite reductase 4Fe-4S domain-like"/>
    <property type="match status" value="1"/>
</dbReference>
<dbReference type="GO" id="GO:0051539">
    <property type="term" value="F:4 iron, 4 sulfur cluster binding"/>
    <property type="evidence" value="ECO:0007669"/>
    <property type="project" value="UniProtKB-KW"/>
</dbReference>
<dbReference type="PANTHER" id="PTHR11493:SF47">
    <property type="entry name" value="SULFITE REDUCTASE [NADPH] SUBUNIT BETA"/>
    <property type="match status" value="1"/>
</dbReference>
<dbReference type="GO" id="GO:0009055">
    <property type="term" value="F:electron transfer activity"/>
    <property type="evidence" value="ECO:0007669"/>
    <property type="project" value="InterPro"/>
</dbReference>
<dbReference type="GO" id="GO:0050311">
    <property type="term" value="F:sulfite reductase (ferredoxin) activity"/>
    <property type="evidence" value="ECO:0007669"/>
    <property type="project" value="TreeGrafter"/>
</dbReference>
<keyword evidence="5 9" id="KW-0560">Oxidoreductase</keyword>
<dbReference type="InterPro" id="IPR005117">
    <property type="entry name" value="NiRdtase/SiRdtase_haem-b_fer"/>
</dbReference>
<dbReference type="EC" id="1.8.99.5" evidence="9"/>
<evidence type="ECO:0000256" key="4">
    <source>
        <dbReference type="ARBA" id="ARBA00022723"/>
    </source>
</evidence>
<dbReference type="EMBL" id="JACNFK010000038">
    <property type="protein sequence ID" value="MBC8520339.1"/>
    <property type="molecule type" value="Genomic_DNA"/>
</dbReference>
<dbReference type="InterPro" id="IPR017900">
    <property type="entry name" value="4Fe4S_Fe_S_CS"/>
</dbReference>
<keyword evidence="4" id="KW-0479">Metal-binding</keyword>
<keyword evidence="6" id="KW-0408">Iron</keyword>
<dbReference type="GO" id="GO:0046872">
    <property type="term" value="F:metal ion binding"/>
    <property type="evidence" value="ECO:0007669"/>
    <property type="project" value="UniProtKB-KW"/>
</dbReference>
<sequence>MAEAPRMPEETGVPSAIPFMHPIMKENYGSWKFHDRPRPGVLHHVAKSGDEIWSVRCGTQRQMDLYTIRLLADIADEFSDGYLRFTVRNNVEFLCKDESRVAPLIERLNEEGFPVGGTGPSITSISHTQGWMHCDIPGTDASGAVKSLMDELHEEFIREEMPNRVKITSSCCQINCGGQGDIAINIQHTKPPKINHDLVSGVCERPTVVARCPVAAIRPAIVNGKPSLEVDEKKCVCCGACFPPCPPMLINDPEHSKLAIWVGGKHSNARSKPMFHKLVAAGLPNNPPRWPEVGAVVKKILAVYKEDARDWERMGEWAERIGWPAFFEKTELPFTKYHIDTWRGATARLNASTHIHF</sequence>
<dbReference type="InterPro" id="IPR036136">
    <property type="entry name" value="Nit/Sulf_reduc_fer-like_dom_sf"/>
</dbReference>
<dbReference type="GO" id="GO:0000103">
    <property type="term" value="P:sulfate assimilation"/>
    <property type="evidence" value="ECO:0007669"/>
    <property type="project" value="TreeGrafter"/>
</dbReference>
<organism evidence="9 10">
    <name type="scientific">Candidatus Thiopontia autotrophica</name>
    <dbReference type="NCBI Taxonomy" id="2841688"/>
    <lineage>
        <taxon>Bacteria</taxon>
        <taxon>Pseudomonadati</taxon>
        <taxon>Pseudomonadota</taxon>
        <taxon>Gammaproteobacteria</taxon>
        <taxon>Candidatus Thiopontia</taxon>
    </lineage>
</organism>
<dbReference type="GO" id="GO:0009337">
    <property type="term" value="C:sulfite reductase complex (NADPH)"/>
    <property type="evidence" value="ECO:0007669"/>
    <property type="project" value="TreeGrafter"/>
</dbReference>
<evidence type="ECO:0000256" key="2">
    <source>
        <dbReference type="ARBA" id="ARBA00001966"/>
    </source>
</evidence>
<dbReference type="GO" id="GO:0016002">
    <property type="term" value="F:sulfite reductase activity"/>
    <property type="evidence" value="ECO:0007669"/>
    <property type="project" value="TreeGrafter"/>
</dbReference>
<comment type="cofactor">
    <cofactor evidence="2">
        <name>[4Fe-4S] cluster</name>
        <dbReference type="ChEBI" id="CHEBI:49883"/>
    </cofactor>
</comment>
<dbReference type="Proteomes" id="UP000654401">
    <property type="component" value="Unassembled WGS sequence"/>
</dbReference>
<dbReference type="PROSITE" id="PS00198">
    <property type="entry name" value="4FE4S_FER_1"/>
    <property type="match status" value="1"/>
</dbReference>
<evidence type="ECO:0000259" key="8">
    <source>
        <dbReference type="PROSITE" id="PS51379"/>
    </source>
</evidence>
<evidence type="ECO:0000313" key="9">
    <source>
        <dbReference type="EMBL" id="MBC8520339.1"/>
    </source>
</evidence>
<comment type="caution">
    <text evidence="9">The sequence shown here is derived from an EMBL/GenBank/DDBJ whole genome shotgun (WGS) entry which is preliminary data.</text>
</comment>
<dbReference type="GO" id="GO:0020037">
    <property type="term" value="F:heme binding"/>
    <property type="evidence" value="ECO:0007669"/>
    <property type="project" value="InterPro"/>
</dbReference>
<comment type="cofactor">
    <cofactor evidence="1">
        <name>siroheme</name>
        <dbReference type="ChEBI" id="CHEBI:60052"/>
    </cofactor>
</comment>
<dbReference type="PROSITE" id="PS51379">
    <property type="entry name" value="4FE4S_FER_2"/>
    <property type="match status" value="1"/>
</dbReference>